<keyword evidence="3" id="KW-1185">Reference proteome</keyword>
<evidence type="ECO:0000256" key="1">
    <source>
        <dbReference type="SAM" id="MobiDB-lite"/>
    </source>
</evidence>
<evidence type="ECO:0000313" key="3">
    <source>
        <dbReference type="Proteomes" id="UP000515908"/>
    </source>
</evidence>
<dbReference type="Proteomes" id="UP000515908">
    <property type="component" value="Chromosome 12"/>
</dbReference>
<proteinExistence type="predicted"/>
<reference evidence="2 3" key="1">
    <citation type="submission" date="2020-08" db="EMBL/GenBank/DDBJ databases">
        <authorList>
            <person name="Newling K."/>
            <person name="Davey J."/>
            <person name="Forrester S."/>
        </authorList>
    </citation>
    <scope>NUCLEOTIDE SEQUENCE [LARGE SCALE GENOMIC DNA]</scope>
    <source>
        <strain evidence="3">Crithidia deanei Carvalho (ATCC PRA-265)</strain>
    </source>
</reference>
<dbReference type="AlphaFoldDB" id="A0A7G2CIR5"/>
<feature type="compositionally biased region" description="Acidic residues" evidence="1">
    <location>
        <begin position="188"/>
        <end position="197"/>
    </location>
</feature>
<name>A0A7G2CIR5_9TRYP</name>
<dbReference type="VEuPathDB" id="TriTrypDB:ADEAN_000630700"/>
<sequence length="310" mass="35721">MKMSIKFTADIHAQRTEAEGTFSDVEFTLVGSLEGPECREMRAFMPYLLRDGRTELLEDYIGMSQRLTDSCFPPLGEWTEEEHHENFGIVCDRLKRLDLLGAMGHFQPSWLEQLAERFRSNANNKKKRDAGNSNDNQEQQASTEGDLIVMLAVDFFFDTPTCPIFVTSAKVRLFESKGGLSPPYLREADEEEEPAETEETKSNATEVEEETIVRFFRLFRDEVNWNRYLDEVHKRKNAALGEENKPDGAAWKRYFVFASEFSDLVQTGEAFDRMGLPLEFRQPELLANNPELAAVVKEIMENMNKQKIYL</sequence>
<gene>
    <name evidence="2" type="ORF">ADEAN_000630700</name>
</gene>
<protein>
    <submittedName>
        <fullName evidence="2">Uncharacterized protein</fullName>
    </submittedName>
</protein>
<dbReference type="EMBL" id="LR877156">
    <property type="protein sequence ID" value="CAD2218814.1"/>
    <property type="molecule type" value="Genomic_DNA"/>
</dbReference>
<accession>A0A7G2CIR5</accession>
<evidence type="ECO:0000313" key="2">
    <source>
        <dbReference type="EMBL" id="CAD2218814.1"/>
    </source>
</evidence>
<organism evidence="2 3">
    <name type="scientific">Angomonas deanei</name>
    <dbReference type="NCBI Taxonomy" id="59799"/>
    <lineage>
        <taxon>Eukaryota</taxon>
        <taxon>Discoba</taxon>
        <taxon>Euglenozoa</taxon>
        <taxon>Kinetoplastea</taxon>
        <taxon>Metakinetoplastina</taxon>
        <taxon>Trypanosomatida</taxon>
        <taxon>Trypanosomatidae</taxon>
        <taxon>Strigomonadinae</taxon>
        <taxon>Angomonas</taxon>
    </lineage>
</organism>
<feature type="region of interest" description="Disordered" evidence="1">
    <location>
        <begin position="182"/>
        <end position="206"/>
    </location>
</feature>